<proteinExistence type="predicted"/>
<evidence type="ECO:0000313" key="2">
    <source>
        <dbReference type="Proteomes" id="UP000016932"/>
    </source>
</evidence>
<dbReference type="OrthoDB" id="3983163at2759"/>
<protein>
    <recommendedName>
        <fullName evidence="3">Mitochondrial export protein Som1</fullName>
    </recommendedName>
</protein>
<dbReference type="Proteomes" id="UP000016932">
    <property type="component" value="Unassembled WGS sequence"/>
</dbReference>
<accession>M3B0I6</accession>
<dbReference type="AlphaFoldDB" id="M3B0I6"/>
<keyword evidence="2" id="KW-1185">Reference proteome</keyword>
<dbReference type="Pfam" id="PF11093">
    <property type="entry name" value="Mitochondr_Som1"/>
    <property type="match status" value="1"/>
</dbReference>
<dbReference type="KEGG" id="pfj:MYCFIDRAFT_35795"/>
<sequence length="94" mass="10589">MPPLVEAFHASELTDKINALPSGKRRKPQIKNLQDCELKELIQYNCELSGPRNDPKSKVVCEPVFRLFRQCANGATIETTAWEDRYDGVNVAGK</sequence>
<dbReference type="GO" id="GO:0042720">
    <property type="term" value="C:mitochondrial inner membrane peptidase complex"/>
    <property type="evidence" value="ECO:0007669"/>
    <property type="project" value="InterPro"/>
</dbReference>
<gene>
    <name evidence="1" type="ORF">MYCFIDRAFT_35795</name>
</gene>
<dbReference type="HOGENOM" id="CLU_142986_2_0_1"/>
<organism evidence="1 2">
    <name type="scientific">Pseudocercospora fijiensis (strain CIRAD86)</name>
    <name type="common">Black leaf streak disease fungus</name>
    <name type="synonym">Mycosphaerella fijiensis</name>
    <dbReference type="NCBI Taxonomy" id="383855"/>
    <lineage>
        <taxon>Eukaryota</taxon>
        <taxon>Fungi</taxon>
        <taxon>Dikarya</taxon>
        <taxon>Ascomycota</taxon>
        <taxon>Pezizomycotina</taxon>
        <taxon>Dothideomycetes</taxon>
        <taxon>Dothideomycetidae</taxon>
        <taxon>Mycosphaerellales</taxon>
        <taxon>Mycosphaerellaceae</taxon>
        <taxon>Pseudocercospora</taxon>
    </lineage>
</organism>
<evidence type="ECO:0008006" key="3">
    <source>
        <dbReference type="Google" id="ProtNLM"/>
    </source>
</evidence>
<reference evidence="1 2" key="1">
    <citation type="journal article" date="2012" name="PLoS Pathog.">
        <title>Diverse lifestyles and strategies of plant pathogenesis encoded in the genomes of eighteen Dothideomycetes fungi.</title>
        <authorList>
            <person name="Ohm R.A."/>
            <person name="Feau N."/>
            <person name="Henrissat B."/>
            <person name="Schoch C.L."/>
            <person name="Horwitz B.A."/>
            <person name="Barry K.W."/>
            <person name="Condon B.J."/>
            <person name="Copeland A.C."/>
            <person name="Dhillon B."/>
            <person name="Glaser F."/>
            <person name="Hesse C.N."/>
            <person name="Kosti I."/>
            <person name="LaButti K."/>
            <person name="Lindquist E.A."/>
            <person name="Lucas S."/>
            <person name="Salamov A.A."/>
            <person name="Bradshaw R.E."/>
            <person name="Ciuffetti L."/>
            <person name="Hamelin R.C."/>
            <person name="Kema G.H.J."/>
            <person name="Lawrence C."/>
            <person name="Scott J.A."/>
            <person name="Spatafora J.W."/>
            <person name="Turgeon B.G."/>
            <person name="de Wit P.J.G.M."/>
            <person name="Zhong S."/>
            <person name="Goodwin S.B."/>
            <person name="Grigoriev I.V."/>
        </authorList>
    </citation>
    <scope>NUCLEOTIDE SEQUENCE [LARGE SCALE GENOMIC DNA]</scope>
    <source>
        <strain evidence="1 2">CIRAD86</strain>
    </source>
</reference>
<dbReference type="EMBL" id="KB446558">
    <property type="protein sequence ID" value="EME82957.1"/>
    <property type="molecule type" value="Genomic_DNA"/>
</dbReference>
<name>M3B0I6_PSEFD</name>
<dbReference type="VEuPathDB" id="FungiDB:MYCFIDRAFT_35795"/>
<dbReference type="InterPro" id="IPR024645">
    <property type="entry name" value="Mitochondr_Som1"/>
</dbReference>
<dbReference type="GeneID" id="19339079"/>
<dbReference type="eggNOG" id="ENOG502SG5C">
    <property type="taxonomic scope" value="Eukaryota"/>
</dbReference>
<dbReference type="RefSeq" id="XP_007925716.1">
    <property type="nucleotide sequence ID" value="XM_007927525.1"/>
</dbReference>
<evidence type="ECO:0000313" key="1">
    <source>
        <dbReference type="EMBL" id="EME82957.1"/>
    </source>
</evidence>